<dbReference type="SUPFAM" id="SSF54001">
    <property type="entry name" value="Cysteine proteinases"/>
    <property type="match status" value="1"/>
</dbReference>
<evidence type="ECO:0000256" key="2">
    <source>
        <dbReference type="ARBA" id="ARBA00009085"/>
    </source>
</evidence>
<dbReference type="GO" id="GO:0006508">
    <property type="term" value="P:proteolysis"/>
    <property type="evidence" value="ECO:0007669"/>
    <property type="project" value="UniProtKB-KW"/>
</dbReference>
<comment type="catalytic activity">
    <reaction evidence="1">
        <text>Thiol-dependent hydrolysis of ester, thioester, amide, peptide and isopeptide bonds formed by the C-terminal Gly of ubiquitin (a 76-residue protein attached to proteins as an intracellular targeting signal).</text>
        <dbReference type="EC" id="3.4.19.12"/>
    </reaction>
</comment>
<name>A0ABD3TNJ1_9LAMI</name>
<dbReference type="InterPro" id="IPR001394">
    <property type="entry name" value="Peptidase_C19_UCH"/>
</dbReference>
<dbReference type="SUPFAM" id="SSF144232">
    <property type="entry name" value="HIT/MYND zinc finger-like"/>
    <property type="match status" value="1"/>
</dbReference>
<keyword evidence="6 11" id="KW-0863">Zinc-finger</keyword>
<keyword evidence="4" id="KW-0645">Protease</keyword>
<accession>A0ABD3TNJ1</accession>
<evidence type="ECO:0000259" key="15">
    <source>
        <dbReference type="PROSITE" id="PS50865"/>
    </source>
</evidence>
<evidence type="ECO:0000256" key="8">
    <source>
        <dbReference type="ARBA" id="ARBA00022801"/>
    </source>
</evidence>
<dbReference type="Proteomes" id="UP001634393">
    <property type="component" value="Unassembled WGS sequence"/>
</dbReference>
<dbReference type="Pfam" id="PF01753">
    <property type="entry name" value="zf-MYND"/>
    <property type="match status" value="1"/>
</dbReference>
<keyword evidence="17" id="KW-1185">Reference proteome</keyword>
<dbReference type="AlphaFoldDB" id="A0ABD3TNJ1"/>
<dbReference type="Gene3D" id="3.90.70.10">
    <property type="entry name" value="Cysteine proteinases"/>
    <property type="match status" value="1"/>
</dbReference>
<evidence type="ECO:0000256" key="13">
    <source>
        <dbReference type="SAM" id="SignalP"/>
    </source>
</evidence>
<evidence type="ECO:0000256" key="1">
    <source>
        <dbReference type="ARBA" id="ARBA00000707"/>
    </source>
</evidence>
<evidence type="ECO:0000256" key="12">
    <source>
        <dbReference type="SAM" id="MobiDB-lite"/>
    </source>
</evidence>
<dbReference type="PROSITE" id="PS00972">
    <property type="entry name" value="USP_1"/>
    <property type="match status" value="1"/>
</dbReference>
<feature type="domain" description="MYND-type" evidence="15">
    <location>
        <begin position="71"/>
        <end position="108"/>
    </location>
</feature>
<comment type="similarity">
    <text evidence="2">Belongs to the peptidase C19 family.</text>
</comment>
<keyword evidence="8" id="KW-0378">Hydrolase</keyword>
<dbReference type="InterPro" id="IPR038765">
    <property type="entry name" value="Papain-like_cys_pep_sf"/>
</dbReference>
<evidence type="ECO:0000256" key="6">
    <source>
        <dbReference type="ARBA" id="ARBA00022771"/>
    </source>
</evidence>
<dbReference type="EC" id="3.4.19.12" evidence="3"/>
<feature type="region of interest" description="Disordered" evidence="12">
    <location>
        <begin position="201"/>
        <end position="223"/>
    </location>
</feature>
<dbReference type="InterPro" id="IPR018200">
    <property type="entry name" value="USP_CS"/>
</dbReference>
<evidence type="ECO:0000313" key="16">
    <source>
        <dbReference type="EMBL" id="KAL3838637.1"/>
    </source>
</evidence>
<dbReference type="PROSITE" id="PS50865">
    <property type="entry name" value="ZF_MYND_2"/>
    <property type="match status" value="1"/>
</dbReference>
<evidence type="ECO:0000256" key="3">
    <source>
        <dbReference type="ARBA" id="ARBA00012759"/>
    </source>
</evidence>
<dbReference type="Pfam" id="PF00443">
    <property type="entry name" value="UCH"/>
    <property type="match status" value="1"/>
</dbReference>
<feature type="compositionally biased region" description="Polar residues" evidence="12">
    <location>
        <begin position="293"/>
        <end position="316"/>
    </location>
</feature>
<feature type="region of interest" description="Disordered" evidence="12">
    <location>
        <begin position="278"/>
        <end position="316"/>
    </location>
</feature>
<organism evidence="16 17">
    <name type="scientific">Penstemon smallii</name>
    <dbReference type="NCBI Taxonomy" id="265156"/>
    <lineage>
        <taxon>Eukaryota</taxon>
        <taxon>Viridiplantae</taxon>
        <taxon>Streptophyta</taxon>
        <taxon>Embryophyta</taxon>
        <taxon>Tracheophyta</taxon>
        <taxon>Spermatophyta</taxon>
        <taxon>Magnoliopsida</taxon>
        <taxon>eudicotyledons</taxon>
        <taxon>Gunneridae</taxon>
        <taxon>Pentapetalae</taxon>
        <taxon>asterids</taxon>
        <taxon>lamiids</taxon>
        <taxon>Lamiales</taxon>
        <taxon>Plantaginaceae</taxon>
        <taxon>Cheloneae</taxon>
        <taxon>Penstemon</taxon>
    </lineage>
</organism>
<dbReference type="GO" id="GO:0004843">
    <property type="term" value="F:cysteine-type deubiquitinase activity"/>
    <property type="evidence" value="ECO:0007669"/>
    <property type="project" value="UniProtKB-EC"/>
</dbReference>
<evidence type="ECO:0000256" key="10">
    <source>
        <dbReference type="ARBA" id="ARBA00022833"/>
    </source>
</evidence>
<feature type="region of interest" description="Disordered" evidence="12">
    <location>
        <begin position="777"/>
        <end position="806"/>
    </location>
</feature>
<dbReference type="Gene3D" id="6.10.140.2220">
    <property type="match status" value="1"/>
</dbReference>
<keyword evidence="10" id="KW-0862">Zinc</keyword>
<dbReference type="PANTHER" id="PTHR24006">
    <property type="entry name" value="UBIQUITIN CARBOXYL-TERMINAL HYDROLASE"/>
    <property type="match status" value="1"/>
</dbReference>
<feature type="domain" description="USP" evidence="14">
    <location>
        <begin position="449"/>
        <end position="752"/>
    </location>
</feature>
<reference evidence="16 17" key="1">
    <citation type="submission" date="2024-12" db="EMBL/GenBank/DDBJ databases">
        <title>The unique morphological basis and parallel evolutionary history of personate flowers in Penstemon.</title>
        <authorList>
            <person name="Depatie T.H."/>
            <person name="Wessinger C.A."/>
        </authorList>
    </citation>
    <scope>NUCLEOTIDE SEQUENCE [LARGE SCALE GENOMIC DNA]</scope>
    <source>
        <strain evidence="16">WTNN_2</strain>
        <tissue evidence="16">Leaf</tissue>
    </source>
</reference>
<dbReference type="InterPro" id="IPR002893">
    <property type="entry name" value="Znf_MYND"/>
</dbReference>
<keyword evidence="5" id="KW-0479">Metal-binding</keyword>
<dbReference type="EMBL" id="JBJXBP010000003">
    <property type="protein sequence ID" value="KAL3838637.1"/>
    <property type="molecule type" value="Genomic_DNA"/>
</dbReference>
<gene>
    <name evidence="16" type="ORF">ACJIZ3_023228</name>
</gene>
<dbReference type="PROSITE" id="PS50235">
    <property type="entry name" value="USP_3"/>
    <property type="match status" value="1"/>
</dbReference>
<sequence length="892" mass="98701">MLAIVAILLIFGLVVRRKWRNAAAEKEEILRLVAITSEEEAEIAKLLAVEESNSPPPQPLLPPQVEKQHYCAVCYSPTTTRCAQCKSVRYCSGKCQIIHWRQGHKDDCRPIIAMHASKESECFVEAALENQFEMHLNNGAKLRSAPTQEHDDSGSSCGSLLSVTSSTEQTETSFDASISDVLESGTPIKPDKVTYVGVDSHLSQTSHGSDDADAPSPSSLSGTVYSVNNTLGANKIKMTLTSKSDEGSPHFKAKRNTDRAAASKEFILGKTELRSYQSSSSIRTSVAEDRKSQALSTSSKAMRSTSVRGSGNQQMSNVELKNSQFSKSLKTPPSDEYLKIESQLCNGKETRLMLSRSLGNSQKVSTKTDIPHALPSDIEGVRMISEPISKGLKTSVRKFVQHFKPTKQSKSGTFDMGKDTCENFNHKVIFPLKLFVQLYSCDGMELQPFGLANCGNSCYANAVLQCLTFTRPITSFLLQGLHSKTCCKRDWCFICEFECLIRKGQEVNFPLSPAKIMSQIPTIGSHLSHGREEDAHEFLRNLVDKMQSICLEEAGVSGSLAEDSTLVGLTFGGYLRSKVKCMKCSGRSDQCDRMMDLSVGIDGNIYTLEEALAQFTTSEILGGDDKYKCSRCKSYEKAKKKLTVLEAPNILTIVLKRFQSGNLEKLNKFIKFPEVLNFAPYMSGMRDRYPTYHLYAVIVHIGMMNAAYSGHYISYVKDFRGDWFRIDDSRVSPVDLETVLSVEAYILFYARHTPRGGSLIRNSSVCSDGITKRNMEAISSSNSSKKKNSKTKPSPSGRNTESTMVHQRSEKHHYWMSPNDFTGNHIVDHEGWGNHLKNRNPVVVDSSSDCSSIFSTSDAGSYSTDSTKDSSSAEEISGYIFGGSGMSNWYNP</sequence>
<keyword evidence="9" id="KW-0788">Thiol protease</keyword>
<dbReference type="InterPro" id="IPR050164">
    <property type="entry name" value="Peptidase_C19"/>
</dbReference>
<feature type="region of interest" description="Disordered" evidence="12">
    <location>
        <begin position="143"/>
        <end position="162"/>
    </location>
</feature>
<feature type="region of interest" description="Disordered" evidence="12">
    <location>
        <begin position="854"/>
        <end position="874"/>
    </location>
</feature>
<evidence type="ECO:0000256" key="9">
    <source>
        <dbReference type="ARBA" id="ARBA00022807"/>
    </source>
</evidence>
<dbReference type="InterPro" id="IPR028889">
    <property type="entry name" value="USP"/>
</dbReference>
<proteinExistence type="inferred from homology"/>
<comment type="caution">
    <text evidence="16">The sequence shown here is derived from an EMBL/GenBank/DDBJ whole genome shotgun (WGS) entry which is preliminary data.</text>
</comment>
<evidence type="ECO:0000313" key="17">
    <source>
        <dbReference type="Proteomes" id="UP001634393"/>
    </source>
</evidence>
<dbReference type="PANTHER" id="PTHR24006:SF690">
    <property type="entry name" value="UBIQUITIN CARBOXYL-TERMINAL HYDROLASE 17"/>
    <property type="match status" value="1"/>
</dbReference>
<keyword evidence="13" id="KW-0732">Signal</keyword>
<evidence type="ECO:0000256" key="5">
    <source>
        <dbReference type="ARBA" id="ARBA00022723"/>
    </source>
</evidence>
<evidence type="ECO:0000256" key="4">
    <source>
        <dbReference type="ARBA" id="ARBA00022670"/>
    </source>
</evidence>
<feature type="chain" id="PRO_5044869177" description="ubiquitinyl hydrolase 1" evidence="13">
    <location>
        <begin position="17"/>
        <end position="892"/>
    </location>
</feature>
<dbReference type="GO" id="GO:0008270">
    <property type="term" value="F:zinc ion binding"/>
    <property type="evidence" value="ECO:0007669"/>
    <property type="project" value="UniProtKB-KW"/>
</dbReference>
<feature type="compositionally biased region" description="Polar residues" evidence="12">
    <location>
        <begin position="797"/>
        <end position="806"/>
    </location>
</feature>
<keyword evidence="7" id="KW-0833">Ubl conjugation pathway</keyword>
<protein>
    <recommendedName>
        <fullName evidence="3">ubiquitinyl hydrolase 1</fullName>
        <ecNumber evidence="3">3.4.19.12</ecNumber>
    </recommendedName>
</protein>
<feature type="compositionally biased region" description="Low complexity" evidence="12">
    <location>
        <begin position="854"/>
        <end position="865"/>
    </location>
</feature>
<evidence type="ECO:0000259" key="14">
    <source>
        <dbReference type="PROSITE" id="PS50235"/>
    </source>
</evidence>
<dbReference type="FunFam" id="3.90.70.10:FF:000026">
    <property type="entry name" value="Ubiquitin carboxyl-terminal hydrolase 15"/>
    <property type="match status" value="1"/>
</dbReference>
<evidence type="ECO:0000256" key="7">
    <source>
        <dbReference type="ARBA" id="ARBA00022786"/>
    </source>
</evidence>
<dbReference type="FunFam" id="6.10.140.2220:FF:000006">
    <property type="entry name" value="Ubiquitin carboxyl-terminal hydrolase 15"/>
    <property type="match status" value="1"/>
</dbReference>
<evidence type="ECO:0000256" key="11">
    <source>
        <dbReference type="PROSITE-ProRule" id="PRU00134"/>
    </source>
</evidence>
<feature type="signal peptide" evidence="13">
    <location>
        <begin position="1"/>
        <end position="16"/>
    </location>
</feature>